<evidence type="ECO:0000313" key="1">
    <source>
        <dbReference type="Proteomes" id="UP000515158"/>
    </source>
</evidence>
<dbReference type="Proteomes" id="UP000515158">
    <property type="component" value="Unplaced"/>
</dbReference>
<name>A0A6P8Z563_THRPL</name>
<dbReference type="GeneID" id="117647554"/>
<evidence type="ECO:0000313" key="2">
    <source>
        <dbReference type="RefSeq" id="XP_034245240.1"/>
    </source>
</evidence>
<accession>A0A6P8Z563</accession>
<gene>
    <name evidence="2" type="primary">LOC117647554</name>
</gene>
<reference evidence="2" key="1">
    <citation type="submission" date="2025-08" db="UniProtKB">
        <authorList>
            <consortium name="RefSeq"/>
        </authorList>
    </citation>
    <scope>IDENTIFICATION</scope>
    <source>
        <tissue evidence="2">Total insect</tissue>
    </source>
</reference>
<dbReference type="RefSeq" id="XP_034245240.1">
    <property type="nucleotide sequence ID" value="XM_034389349.1"/>
</dbReference>
<keyword evidence="1" id="KW-1185">Reference proteome</keyword>
<protein>
    <submittedName>
        <fullName evidence="2">Uncharacterized protein LOC117647554</fullName>
    </submittedName>
</protein>
<proteinExistence type="predicted"/>
<dbReference type="OrthoDB" id="10526937at2759"/>
<dbReference type="KEGG" id="tpal:117647554"/>
<sequence>MNRSPSVIAFVCRCRKAFVPSLPSQTHRYNRCLSVPNQRRFFASSSNEHNMRDCFPKLPIEAPAMFTMDLAQRQFKQLTWAEGNRLDVENVLTTNATAEKVLMFVSECVAKNEFEVLKEKLSPEALEKARSIATSESETDNLIFKGTSKHLFFQSETRFFTPWVFTAERCDIILTYLGLLASKQRQSLWGITLVIRKSEDGDFSEDFDVTDYFFKTEVFDSNHDA</sequence>
<dbReference type="InParanoid" id="A0A6P8Z563"/>
<dbReference type="AlphaFoldDB" id="A0A6P8Z563"/>
<organism evidence="2">
    <name type="scientific">Thrips palmi</name>
    <name type="common">Melon thrips</name>
    <dbReference type="NCBI Taxonomy" id="161013"/>
    <lineage>
        <taxon>Eukaryota</taxon>
        <taxon>Metazoa</taxon>
        <taxon>Ecdysozoa</taxon>
        <taxon>Arthropoda</taxon>
        <taxon>Hexapoda</taxon>
        <taxon>Insecta</taxon>
        <taxon>Pterygota</taxon>
        <taxon>Neoptera</taxon>
        <taxon>Paraneoptera</taxon>
        <taxon>Thysanoptera</taxon>
        <taxon>Terebrantia</taxon>
        <taxon>Thripoidea</taxon>
        <taxon>Thripidae</taxon>
        <taxon>Thrips</taxon>
    </lineage>
</organism>